<accession>A0A843VD64</accession>
<dbReference type="Proteomes" id="UP000652761">
    <property type="component" value="Unassembled WGS sequence"/>
</dbReference>
<dbReference type="InterPro" id="IPR008480">
    <property type="entry name" value="DUF761_pln"/>
</dbReference>
<evidence type="ECO:0000313" key="1">
    <source>
        <dbReference type="EMBL" id="MQL91404.1"/>
    </source>
</evidence>
<dbReference type="EMBL" id="NMUH01001336">
    <property type="protein sequence ID" value="MQL91404.1"/>
    <property type="molecule type" value="Genomic_DNA"/>
</dbReference>
<reference evidence="1" key="1">
    <citation type="submission" date="2017-07" db="EMBL/GenBank/DDBJ databases">
        <title>Taro Niue Genome Assembly and Annotation.</title>
        <authorList>
            <person name="Atibalentja N."/>
            <person name="Keating K."/>
            <person name="Fields C.J."/>
        </authorList>
    </citation>
    <scope>NUCLEOTIDE SEQUENCE</scope>
    <source>
        <strain evidence="1">Niue_2</strain>
        <tissue evidence="1">Leaf</tissue>
    </source>
</reference>
<protein>
    <submittedName>
        <fullName evidence="1">Uncharacterized protein</fullName>
    </submittedName>
</protein>
<gene>
    <name evidence="1" type="ORF">Taro_024013</name>
</gene>
<organism evidence="1 2">
    <name type="scientific">Colocasia esculenta</name>
    <name type="common">Wild taro</name>
    <name type="synonym">Arum esculentum</name>
    <dbReference type="NCBI Taxonomy" id="4460"/>
    <lineage>
        <taxon>Eukaryota</taxon>
        <taxon>Viridiplantae</taxon>
        <taxon>Streptophyta</taxon>
        <taxon>Embryophyta</taxon>
        <taxon>Tracheophyta</taxon>
        <taxon>Spermatophyta</taxon>
        <taxon>Magnoliopsida</taxon>
        <taxon>Liliopsida</taxon>
        <taxon>Araceae</taxon>
        <taxon>Aroideae</taxon>
        <taxon>Colocasieae</taxon>
        <taxon>Colocasia</taxon>
    </lineage>
</organism>
<sequence length="217" mass="24405">MKTKASGFLKQVVSLVMSIVKAKSMAVKSKTSAVKTRLIIFGLLRNKKVLMNTISHKVHAILGHQDKQGRGSGAADDDDDNDVDNSKAIVLYNAVPNEETVPDREVAASAAHGMMIESFNGEEAVEEAEKEEEDDDGYPDLRHSLFDEEDEYLQGDDGTGSVVDLVKNIRGEEQGDFVLEDEIDHVADVFIRRFHRQMRMQKLESFKRFQEMMERSV</sequence>
<keyword evidence="2" id="KW-1185">Reference proteome</keyword>
<evidence type="ECO:0000313" key="2">
    <source>
        <dbReference type="Proteomes" id="UP000652761"/>
    </source>
</evidence>
<dbReference type="OrthoDB" id="684076at2759"/>
<dbReference type="Pfam" id="PF05553">
    <property type="entry name" value="DUF761"/>
    <property type="match status" value="1"/>
</dbReference>
<dbReference type="AlphaFoldDB" id="A0A843VD64"/>
<dbReference type="PANTHER" id="PTHR33450:SF12">
    <property type="entry name" value="COTTON FIBER PROTEIN"/>
    <property type="match status" value="1"/>
</dbReference>
<dbReference type="PANTHER" id="PTHR33450">
    <property type="entry name" value="EMB|CAB67623.1-RELATED"/>
    <property type="match status" value="1"/>
</dbReference>
<proteinExistence type="predicted"/>
<comment type="caution">
    <text evidence="1">The sequence shown here is derived from an EMBL/GenBank/DDBJ whole genome shotgun (WGS) entry which is preliminary data.</text>
</comment>
<name>A0A843VD64_COLES</name>